<dbReference type="KEGG" id="pin:Ping_1407"/>
<evidence type="ECO:0000313" key="2">
    <source>
        <dbReference type="EMBL" id="ABM03224.1"/>
    </source>
</evidence>
<keyword evidence="3" id="KW-1185">Reference proteome</keyword>
<dbReference type="RefSeq" id="WP_011769784.1">
    <property type="nucleotide sequence ID" value="NC_008709.1"/>
</dbReference>
<dbReference type="PANTHER" id="PTHR40076">
    <property type="entry name" value="MEMBRANE PROTEIN-RELATED"/>
    <property type="match status" value="1"/>
</dbReference>
<dbReference type="InterPro" id="IPR010380">
    <property type="entry name" value="DUF975"/>
</dbReference>
<feature type="transmembrane region" description="Helical" evidence="1">
    <location>
        <begin position="112"/>
        <end position="132"/>
    </location>
</feature>
<reference evidence="2 3" key="1">
    <citation type="submission" date="2007-01" db="EMBL/GenBank/DDBJ databases">
        <title>Complete sequence of Psychromonas ingrahamii 37.</title>
        <authorList>
            <consortium name="US DOE Joint Genome Institute"/>
            <person name="Copeland A."/>
            <person name="Lucas S."/>
            <person name="Lapidus A."/>
            <person name="Barry K."/>
            <person name="Detter J.C."/>
            <person name="Glavina del Rio T."/>
            <person name="Hammon N."/>
            <person name="Israni S."/>
            <person name="Dalin E."/>
            <person name="Tice H."/>
            <person name="Pitluck S."/>
            <person name="Thompson L.S."/>
            <person name="Brettin T."/>
            <person name="Bruce D."/>
            <person name="Han C."/>
            <person name="Tapia R."/>
            <person name="Schmutz J."/>
            <person name="Larimer F."/>
            <person name="Land M."/>
            <person name="Hauser L."/>
            <person name="Kyrpides N."/>
            <person name="Ivanova N."/>
            <person name="Staley J."/>
            <person name="Richardson P."/>
        </authorList>
    </citation>
    <scope>NUCLEOTIDE SEQUENCE [LARGE SCALE GENOMIC DNA]</scope>
    <source>
        <strain evidence="2 3">37</strain>
    </source>
</reference>
<protein>
    <submittedName>
        <fullName evidence="2">Uncharacterized protein</fullName>
    </submittedName>
</protein>
<dbReference type="AlphaFoldDB" id="A1SUQ9"/>
<evidence type="ECO:0000256" key="1">
    <source>
        <dbReference type="SAM" id="Phobius"/>
    </source>
</evidence>
<keyword evidence="1" id="KW-0472">Membrane</keyword>
<accession>A1SUQ9</accession>
<dbReference type="HOGENOM" id="CLU_073576_1_0_6"/>
<proteinExistence type="predicted"/>
<dbReference type="Proteomes" id="UP000000639">
    <property type="component" value="Chromosome"/>
</dbReference>
<gene>
    <name evidence="2" type="ordered locus">Ping_1407</name>
</gene>
<keyword evidence="1" id="KW-0812">Transmembrane</keyword>
<feature type="transmembrane region" description="Helical" evidence="1">
    <location>
        <begin position="144"/>
        <end position="168"/>
    </location>
</feature>
<name>A1SUQ9_PSYIN</name>
<feature type="transmembrane region" description="Helical" evidence="1">
    <location>
        <begin position="39"/>
        <end position="61"/>
    </location>
</feature>
<keyword evidence="1" id="KW-1133">Transmembrane helix</keyword>
<dbReference type="EMBL" id="CP000510">
    <property type="protein sequence ID" value="ABM03224.1"/>
    <property type="molecule type" value="Genomic_DNA"/>
</dbReference>
<sequence>MSEKHFILGGDIKKSLSEAHHFDIKSLFKDAFVITKKNFLSLAVASFATIVPLGLAYLYIFQSFGEADQTMQMVLNYIITLLVAPPLLTALQMMGIHHSVGLKTKANDLFKYFNLILKLSLATMIVSLVSNLVSLGLTQVFGSIGLQISIVALLYFNMVFCLVNPLIAEKKLAPFLAIKLSFKIVNKNLLQFSFIYLLLMVLFFIGIITSGIGLLFIFPFYFNVMGIIYRQVCGVRVLAVEGSSPADNDNDRSSGFEA</sequence>
<dbReference type="OrthoDB" id="5915045at2"/>
<evidence type="ECO:0000313" key="3">
    <source>
        <dbReference type="Proteomes" id="UP000000639"/>
    </source>
</evidence>
<feature type="transmembrane region" description="Helical" evidence="1">
    <location>
        <begin position="73"/>
        <end position="91"/>
    </location>
</feature>
<feature type="transmembrane region" description="Helical" evidence="1">
    <location>
        <begin position="189"/>
        <end position="222"/>
    </location>
</feature>
<dbReference type="STRING" id="357804.Ping_1407"/>
<organism evidence="2 3">
    <name type="scientific">Psychromonas ingrahamii (strain DSM 17664 / CCUG 51855 / 37)</name>
    <dbReference type="NCBI Taxonomy" id="357804"/>
    <lineage>
        <taxon>Bacteria</taxon>
        <taxon>Pseudomonadati</taxon>
        <taxon>Pseudomonadota</taxon>
        <taxon>Gammaproteobacteria</taxon>
        <taxon>Alteromonadales</taxon>
        <taxon>Psychromonadaceae</taxon>
        <taxon>Psychromonas</taxon>
    </lineage>
</organism>
<dbReference type="PANTHER" id="PTHR40076:SF1">
    <property type="entry name" value="MEMBRANE PROTEIN"/>
    <property type="match status" value="1"/>
</dbReference>
<dbReference type="eggNOG" id="COG5473">
    <property type="taxonomic scope" value="Bacteria"/>
</dbReference>